<dbReference type="InParanoid" id="D2VHA4"/>
<feature type="region of interest" description="Disordered" evidence="2">
    <location>
        <begin position="1"/>
        <end position="81"/>
    </location>
</feature>
<name>D2VHA4_NAEGR</name>
<sequence>MSLHTPRRSQRNINKPKIRYSRNFLVDEDSDENDEPPTRCKKVKPSNDDHHETVSNNSEMLSTTHHDSNNNSREASTTESINLDQDTNTDHELFEPLEQQLTKPVIMENEMMETTITSEQQKQMTSGITIRKPSVMENLLDKPINYRLEIISQLLSSLQNDYEQAEQNAVSMSDVIKRATFTIEELDKLDKEKLNQLRKVLQNSANIATEILLERK</sequence>
<reference evidence="3 4" key="1">
    <citation type="journal article" date="2010" name="Cell">
        <title>The genome of Naegleria gruberi illuminates early eukaryotic versatility.</title>
        <authorList>
            <person name="Fritz-Laylin L.K."/>
            <person name="Prochnik S.E."/>
            <person name="Ginger M.L."/>
            <person name="Dacks J.B."/>
            <person name="Carpenter M.L."/>
            <person name="Field M.C."/>
            <person name="Kuo A."/>
            <person name="Paredez A."/>
            <person name="Chapman J."/>
            <person name="Pham J."/>
            <person name="Shu S."/>
            <person name="Neupane R."/>
            <person name="Cipriano M."/>
            <person name="Mancuso J."/>
            <person name="Tu H."/>
            <person name="Salamov A."/>
            <person name="Lindquist E."/>
            <person name="Shapiro H."/>
            <person name="Lucas S."/>
            <person name="Grigoriev I.V."/>
            <person name="Cande W.Z."/>
            <person name="Fulton C."/>
            <person name="Rokhsar D.S."/>
            <person name="Dawson S.C."/>
        </authorList>
    </citation>
    <scope>NUCLEOTIDE SEQUENCE [LARGE SCALE GENOMIC DNA]</scope>
    <source>
        <strain evidence="3 4">NEG-M</strain>
    </source>
</reference>
<dbReference type="EMBL" id="GG738871">
    <property type="protein sequence ID" value="EFC43766.1"/>
    <property type="molecule type" value="Genomic_DNA"/>
</dbReference>
<dbReference type="GeneID" id="8856578"/>
<proteinExistence type="predicted"/>
<dbReference type="RefSeq" id="XP_002676510.1">
    <property type="nucleotide sequence ID" value="XM_002676464.1"/>
</dbReference>
<dbReference type="Proteomes" id="UP000006671">
    <property type="component" value="Unassembled WGS sequence"/>
</dbReference>
<evidence type="ECO:0000256" key="1">
    <source>
        <dbReference type="SAM" id="Coils"/>
    </source>
</evidence>
<dbReference type="AlphaFoldDB" id="D2VHA4"/>
<accession>D2VHA4</accession>
<dbReference type="KEGG" id="ngr:NAEGRDRAFT_49450"/>
<feature type="compositionally biased region" description="Acidic residues" evidence="2">
    <location>
        <begin position="26"/>
        <end position="35"/>
    </location>
</feature>
<feature type="coiled-coil region" evidence="1">
    <location>
        <begin position="148"/>
        <end position="175"/>
    </location>
</feature>
<protein>
    <submittedName>
        <fullName evidence="3">Predicted protein</fullName>
    </submittedName>
</protein>
<evidence type="ECO:0000256" key="2">
    <source>
        <dbReference type="SAM" id="MobiDB-lite"/>
    </source>
</evidence>
<evidence type="ECO:0000313" key="4">
    <source>
        <dbReference type="Proteomes" id="UP000006671"/>
    </source>
</evidence>
<gene>
    <name evidence="3" type="ORF">NAEGRDRAFT_49450</name>
</gene>
<evidence type="ECO:0000313" key="3">
    <source>
        <dbReference type="EMBL" id="EFC43766.1"/>
    </source>
</evidence>
<keyword evidence="4" id="KW-1185">Reference proteome</keyword>
<organism evidence="4">
    <name type="scientific">Naegleria gruberi</name>
    <name type="common">Amoeba</name>
    <dbReference type="NCBI Taxonomy" id="5762"/>
    <lineage>
        <taxon>Eukaryota</taxon>
        <taxon>Discoba</taxon>
        <taxon>Heterolobosea</taxon>
        <taxon>Tetramitia</taxon>
        <taxon>Eutetramitia</taxon>
        <taxon>Vahlkampfiidae</taxon>
        <taxon>Naegleria</taxon>
    </lineage>
</organism>
<feature type="compositionally biased region" description="Basic residues" evidence="2">
    <location>
        <begin position="1"/>
        <end position="20"/>
    </location>
</feature>
<feature type="compositionally biased region" description="Polar residues" evidence="2">
    <location>
        <begin position="54"/>
        <end position="81"/>
    </location>
</feature>
<dbReference type="VEuPathDB" id="AmoebaDB:NAEGRDRAFT_49450"/>
<keyword evidence="1" id="KW-0175">Coiled coil</keyword>